<evidence type="ECO:0000256" key="3">
    <source>
        <dbReference type="ARBA" id="ARBA00022692"/>
    </source>
</evidence>
<comment type="subcellular location">
    <subcellularLocation>
        <location evidence="1 6">Cell membrane</location>
        <topology evidence="1 6">Multi-pass membrane protein</topology>
    </subcellularLocation>
</comment>
<evidence type="ECO:0000256" key="4">
    <source>
        <dbReference type="ARBA" id="ARBA00022989"/>
    </source>
</evidence>
<dbReference type="InterPro" id="IPR000390">
    <property type="entry name" value="Small_drug/metabolite_transptr"/>
</dbReference>
<evidence type="ECO:0000256" key="2">
    <source>
        <dbReference type="ARBA" id="ARBA00022475"/>
    </source>
</evidence>
<keyword evidence="3 6" id="KW-0812">Transmembrane</keyword>
<keyword evidence="9" id="KW-1185">Reference proteome</keyword>
<proteinExistence type="inferred from homology"/>
<reference evidence="8 9" key="1">
    <citation type="journal article" date="2017" name="Int. J. Syst. Evol. Microbiol.">
        <title>Solibacillus kalamii sp. nov., isolated from a high-efficiency particulate arrestance filter system used in the International Space Station.</title>
        <authorList>
            <person name="Checinska Sielaff A."/>
            <person name="Kumar R.M."/>
            <person name="Pal D."/>
            <person name="Mayilraj S."/>
            <person name="Venkateswaran K."/>
        </authorList>
    </citation>
    <scope>NUCLEOTIDE SEQUENCE [LARGE SCALE GENOMIC DNA]</scope>
    <source>
        <strain evidence="8 9">ISSFR-015</strain>
    </source>
</reference>
<dbReference type="EMBL" id="NHNT01000005">
    <property type="protein sequence ID" value="OUZ39097.1"/>
    <property type="molecule type" value="Genomic_DNA"/>
</dbReference>
<evidence type="ECO:0000313" key="8">
    <source>
        <dbReference type="EMBL" id="OUZ39097.1"/>
    </source>
</evidence>
<protein>
    <submittedName>
        <fullName evidence="8">QacE family quaternary ammonium compound efflux SMR transporter</fullName>
    </submittedName>
</protein>
<feature type="transmembrane region" description="Helical" evidence="7">
    <location>
        <begin position="29"/>
        <end position="48"/>
    </location>
</feature>
<dbReference type="PANTHER" id="PTHR30561">
    <property type="entry name" value="SMR FAMILY PROTON-DEPENDENT DRUG EFFLUX TRANSPORTER SUGE"/>
    <property type="match status" value="1"/>
</dbReference>
<dbReference type="RefSeq" id="WP_087617302.1">
    <property type="nucleotide sequence ID" value="NZ_JAFBEY010000001.1"/>
</dbReference>
<dbReference type="PANTHER" id="PTHR30561:SF7">
    <property type="entry name" value="GUANIDINIUM EFFLUX SYSTEM SUBUNIT GDNC-RELATED"/>
    <property type="match status" value="1"/>
</dbReference>
<name>A0ABX3ZHX9_9BACL</name>
<dbReference type="Proteomes" id="UP000196594">
    <property type="component" value="Unassembled WGS sequence"/>
</dbReference>
<keyword evidence="2" id="KW-1003">Cell membrane</keyword>
<evidence type="ECO:0000256" key="5">
    <source>
        <dbReference type="ARBA" id="ARBA00023136"/>
    </source>
</evidence>
<dbReference type="Pfam" id="PF00893">
    <property type="entry name" value="Multi_Drug_Res"/>
    <property type="match status" value="1"/>
</dbReference>
<evidence type="ECO:0000313" key="9">
    <source>
        <dbReference type="Proteomes" id="UP000196594"/>
    </source>
</evidence>
<dbReference type="InterPro" id="IPR037185">
    <property type="entry name" value="EmrE-like"/>
</dbReference>
<sequence length="112" mass="12200">MTKYWILVLLAGIIEIVWAMGLKYANTLWLWVGVAALIVLSFYILIIATEKLPVATVYAVFTGIGTAGTVIAETVIFNEPFSLTKIGFIGLLLIGVIGLKLISNEPEETRDA</sequence>
<dbReference type="InterPro" id="IPR045324">
    <property type="entry name" value="Small_multidrug_res"/>
</dbReference>
<dbReference type="SUPFAM" id="SSF103481">
    <property type="entry name" value="Multidrug resistance efflux transporter EmrE"/>
    <property type="match status" value="1"/>
</dbReference>
<accession>A0ABX3ZHX9</accession>
<keyword evidence="5 7" id="KW-0472">Membrane</keyword>
<evidence type="ECO:0000256" key="6">
    <source>
        <dbReference type="RuleBase" id="RU003942"/>
    </source>
</evidence>
<keyword evidence="4 7" id="KW-1133">Transmembrane helix</keyword>
<dbReference type="Gene3D" id="1.10.3730.20">
    <property type="match status" value="1"/>
</dbReference>
<comment type="caution">
    <text evidence="8">The sequence shown here is derived from an EMBL/GenBank/DDBJ whole genome shotgun (WGS) entry which is preliminary data.</text>
</comment>
<feature type="transmembrane region" description="Helical" evidence="7">
    <location>
        <begin position="55"/>
        <end position="77"/>
    </location>
</feature>
<comment type="similarity">
    <text evidence="6">Belongs to the drug/metabolite transporter (DMT) superfamily. Small multidrug resistance (SMR) (TC 2.A.7.1) family.</text>
</comment>
<feature type="transmembrane region" description="Helical" evidence="7">
    <location>
        <begin position="83"/>
        <end position="102"/>
    </location>
</feature>
<evidence type="ECO:0000256" key="7">
    <source>
        <dbReference type="SAM" id="Phobius"/>
    </source>
</evidence>
<organism evidence="8 9">
    <name type="scientific">Solibacillus kalamii</name>
    <dbReference type="NCBI Taxonomy" id="1748298"/>
    <lineage>
        <taxon>Bacteria</taxon>
        <taxon>Bacillati</taxon>
        <taxon>Bacillota</taxon>
        <taxon>Bacilli</taxon>
        <taxon>Bacillales</taxon>
        <taxon>Caryophanaceae</taxon>
        <taxon>Solibacillus</taxon>
    </lineage>
</organism>
<gene>
    <name evidence="8" type="ORF">CBM15_09530</name>
</gene>
<evidence type="ECO:0000256" key="1">
    <source>
        <dbReference type="ARBA" id="ARBA00004651"/>
    </source>
</evidence>